<keyword evidence="1" id="KW-1133">Transmembrane helix</keyword>
<organism evidence="2 3">
    <name type="scientific">Ophiocordyceps camponoti-rufipedis</name>
    <dbReference type="NCBI Taxonomy" id="2004952"/>
    <lineage>
        <taxon>Eukaryota</taxon>
        <taxon>Fungi</taxon>
        <taxon>Dikarya</taxon>
        <taxon>Ascomycota</taxon>
        <taxon>Pezizomycotina</taxon>
        <taxon>Sordariomycetes</taxon>
        <taxon>Hypocreomycetidae</taxon>
        <taxon>Hypocreales</taxon>
        <taxon>Ophiocordycipitaceae</taxon>
        <taxon>Ophiocordyceps</taxon>
    </lineage>
</organism>
<comment type="caution">
    <text evidence="2">The sequence shown here is derived from an EMBL/GenBank/DDBJ whole genome shotgun (WGS) entry which is preliminary data.</text>
</comment>
<sequence>MPRYALASHWQLAPLPDLVRALTRALGWLSALCCILMMALGDPQFRLPPLTAARVTIHDAFCLGLSMGDIIMILLLNFRGDYKDSTLDLYRQAARAAYQSPPREKWLGVAVWSLTLMA</sequence>
<proteinExistence type="predicted"/>
<keyword evidence="1" id="KW-0812">Transmembrane</keyword>
<accession>A0A2C5ZEJ1</accession>
<name>A0A2C5ZEJ1_9HYPO</name>
<dbReference type="Proteomes" id="UP000226431">
    <property type="component" value="Unassembled WGS sequence"/>
</dbReference>
<keyword evidence="1" id="KW-0472">Membrane</keyword>
<keyword evidence="3" id="KW-1185">Reference proteome</keyword>
<gene>
    <name evidence="2" type="ORF">CDD80_6853</name>
</gene>
<feature type="transmembrane region" description="Helical" evidence="1">
    <location>
        <begin position="60"/>
        <end position="78"/>
    </location>
</feature>
<evidence type="ECO:0000313" key="2">
    <source>
        <dbReference type="EMBL" id="PHH78446.1"/>
    </source>
</evidence>
<reference evidence="2 3" key="1">
    <citation type="submission" date="2017-06" db="EMBL/GenBank/DDBJ databases">
        <title>Ant-infecting Ophiocordyceps genomes reveal a high diversity of potential behavioral manipulation genes and a possible major role for enterotoxins.</title>
        <authorList>
            <person name="De Bekker C."/>
            <person name="Evans H.C."/>
            <person name="Brachmann A."/>
            <person name="Hughes D.P."/>
        </authorList>
    </citation>
    <scope>NUCLEOTIDE SEQUENCE [LARGE SCALE GENOMIC DNA]</scope>
    <source>
        <strain evidence="2 3">Map16</strain>
    </source>
</reference>
<dbReference type="EMBL" id="NJES01000079">
    <property type="protein sequence ID" value="PHH78446.1"/>
    <property type="molecule type" value="Genomic_DNA"/>
</dbReference>
<feature type="transmembrane region" description="Helical" evidence="1">
    <location>
        <begin position="21"/>
        <end position="40"/>
    </location>
</feature>
<protein>
    <submittedName>
        <fullName evidence="2">Uncharacterized protein</fullName>
    </submittedName>
</protein>
<dbReference type="AlphaFoldDB" id="A0A2C5ZEJ1"/>
<evidence type="ECO:0000313" key="3">
    <source>
        <dbReference type="Proteomes" id="UP000226431"/>
    </source>
</evidence>
<dbReference type="OrthoDB" id="4940254at2759"/>
<evidence type="ECO:0000256" key="1">
    <source>
        <dbReference type="SAM" id="Phobius"/>
    </source>
</evidence>